<dbReference type="EMBL" id="JAXCGZ010019286">
    <property type="protein sequence ID" value="KAK7066271.1"/>
    <property type="molecule type" value="Genomic_DNA"/>
</dbReference>
<keyword evidence="2" id="KW-1185">Reference proteome</keyword>
<feature type="non-terminal residue" evidence="1">
    <location>
        <position position="54"/>
    </location>
</feature>
<dbReference type="AlphaFoldDB" id="A0AAN8WHR8"/>
<organism evidence="1 2">
    <name type="scientific">Halocaridina rubra</name>
    <name type="common">Hawaiian red shrimp</name>
    <dbReference type="NCBI Taxonomy" id="373956"/>
    <lineage>
        <taxon>Eukaryota</taxon>
        <taxon>Metazoa</taxon>
        <taxon>Ecdysozoa</taxon>
        <taxon>Arthropoda</taxon>
        <taxon>Crustacea</taxon>
        <taxon>Multicrustacea</taxon>
        <taxon>Malacostraca</taxon>
        <taxon>Eumalacostraca</taxon>
        <taxon>Eucarida</taxon>
        <taxon>Decapoda</taxon>
        <taxon>Pleocyemata</taxon>
        <taxon>Caridea</taxon>
        <taxon>Atyoidea</taxon>
        <taxon>Atyidae</taxon>
        <taxon>Halocaridina</taxon>
    </lineage>
</organism>
<evidence type="ECO:0000313" key="1">
    <source>
        <dbReference type="EMBL" id="KAK7066271.1"/>
    </source>
</evidence>
<gene>
    <name evidence="1" type="ORF">SK128_003110</name>
</gene>
<comment type="caution">
    <text evidence="1">The sequence shown here is derived from an EMBL/GenBank/DDBJ whole genome shotgun (WGS) entry which is preliminary data.</text>
</comment>
<sequence>EEKAKQISCPEEAGYSPLNKQCNNGRYLILLGNGKAENLILTDITINVIIILAL</sequence>
<proteinExistence type="predicted"/>
<name>A0AAN8WHR8_HALRR</name>
<dbReference type="Proteomes" id="UP001381693">
    <property type="component" value="Unassembled WGS sequence"/>
</dbReference>
<protein>
    <submittedName>
        <fullName evidence="1">Uncharacterized protein</fullName>
    </submittedName>
</protein>
<accession>A0AAN8WHR8</accession>
<feature type="non-terminal residue" evidence="1">
    <location>
        <position position="1"/>
    </location>
</feature>
<evidence type="ECO:0000313" key="2">
    <source>
        <dbReference type="Proteomes" id="UP001381693"/>
    </source>
</evidence>
<reference evidence="1 2" key="1">
    <citation type="submission" date="2023-11" db="EMBL/GenBank/DDBJ databases">
        <title>Halocaridina rubra genome assembly.</title>
        <authorList>
            <person name="Smith C."/>
        </authorList>
    </citation>
    <scope>NUCLEOTIDE SEQUENCE [LARGE SCALE GENOMIC DNA]</scope>
    <source>
        <strain evidence="1">EP-1</strain>
        <tissue evidence="1">Whole</tissue>
    </source>
</reference>